<accession>A0A6N4XSR2</accession>
<protein>
    <submittedName>
        <fullName evidence="1">Uncharacterized protein</fullName>
    </submittedName>
</protein>
<sequence>MKNNWQPFRYIFASAWASIILSCSNTKYLKEGQMLYTGATINIKNDTISKKEKKALQSDLEANLTPKPNSTFLGLRPKLFFYNIAPVVHLSNGYF</sequence>
<dbReference type="Proteomes" id="UP000445309">
    <property type="component" value="Unassembled WGS sequence"/>
</dbReference>
<reference evidence="1 2" key="1">
    <citation type="submission" date="2020-01" db="EMBL/GenBank/DDBJ databases">
        <authorList>
            <person name="Rodrigo-Torres L."/>
            <person name="Arahal R. D."/>
            <person name="Lucena T."/>
        </authorList>
    </citation>
    <scope>NUCLEOTIDE SEQUENCE [LARGE SCALE GENOMIC DNA]</scope>
    <source>
        <strain evidence="1 2">CECT 9393</strain>
    </source>
</reference>
<evidence type="ECO:0000313" key="2">
    <source>
        <dbReference type="Proteomes" id="UP000445309"/>
    </source>
</evidence>
<dbReference type="RefSeq" id="WP_185681393.1">
    <property type="nucleotide sequence ID" value="NZ_CACVBY010000112.1"/>
</dbReference>
<name>A0A6N4XSR2_9FLAO</name>
<organism evidence="1 2">
    <name type="scientific">Chryseobacterium fistulae</name>
    <dbReference type="NCBI Taxonomy" id="2675058"/>
    <lineage>
        <taxon>Bacteria</taxon>
        <taxon>Pseudomonadati</taxon>
        <taxon>Bacteroidota</taxon>
        <taxon>Flavobacteriia</taxon>
        <taxon>Flavobacteriales</taxon>
        <taxon>Weeksellaceae</taxon>
        <taxon>Chryseobacterium group</taxon>
        <taxon>Chryseobacterium</taxon>
    </lineage>
</organism>
<evidence type="ECO:0000313" key="1">
    <source>
        <dbReference type="EMBL" id="CAA7392494.1"/>
    </source>
</evidence>
<dbReference type="AlphaFoldDB" id="A0A6N4XSR2"/>
<dbReference type="EMBL" id="CACVBY010000112">
    <property type="protein sequence ID" value="CAA7392494.1"/>
    <property type="molecule type" value="Genomic_DNA"/>
</dbReference>
<proteinExistence type="predicted"/>
<keyword evidence="2" id="KW-1185">Reference proteome</keyword>
<gene>
    <name evidence="1" type="ORF">CHRY9393_03214</name>
</gene>
<dbReference type="PROSITE" id="PS51257">
    <property type="entry name" value="PROKAR_LIPOPROTEIN"/>
    <property type="match status" value="1"/>
</dbReference>